<protein>
    <submittedName>
        <fullName evidence="2">Uncharacterized protein</fullName>
    </submittedName>
</protein>
<keyword evidence="3" id="KW-1185">Reference proteome</keyword>
<name>A0A4P9W6Z8_9FUNG</name>
<feature type="region of interest" description="Disordered" evidence="1">
    <location>
        <begin position="44"/>
        <end position="93"/>
    </location>
</feature>
<dbReference type="AlphaFoldDB" id="A0A4P9W6Z8"/>
<proteinExistence type="predicted"/>
<gene>
    <name evidence="2" type="ORF">BDK51DRAFT_51628</name>
</gene>
<evidence type="ECO:0000256" key="1">
    <source>
        <dbReference type="SAM" id="MobiDB-lite"/>
    </source>
</evidence>
<dbReference type="EMBL" id="KZ997629">
    <property type="protein sequence ID" value="RKO87163.1"/>
    <property type="molecule type" value="Genomic_DNA"/>
</dbReference>
<dbReference type="Proteomes" id="UP000269721">
    <property type="component" value="Unassembled WGS sequence"/>
</dbReference>
<evidence type="ECO:0000313" key="3">
    <source>
        <dbReference type="Proteomes" id="UP000269721"/>
    </source>
</evidence>
<sequence length="353" mass="35863">MLVGRLWEEPLNTRFWEVEFSPSHALNWFIKQPLDFNKHREKIQPCARRPPPSSPPSPQPSLLPPPPQTGAPPCAKPTPPSTTPGQHQPTLPQSTIDTTLVSRNATQSLDALAQASANSFCAATAITYLAALVANHPGQQDYSGDDGFARGPGRVQAWGRTEADAGYGGLAVQGPRVPGEELGGLGDPRFVFPAGYNDASEVVATMTTTTTQSREGVATSTVATAVPSGGSGDAGGSGSASAAAVRGGASTTVATSPNAISTAAPTTITVIVTDPAAALTVSSMAMTAVLPTATGTGTATLTGSTTAATTTFTSTTTTTISTELAQSGDVISLSRRDAFVGMALAIVAVVMSL</sequence>
<feature type="compositionally biased region" description="Pro residues" evidence="1">
    <location>
        <begin position="48"/>
        <end position="82"/>
    </location>
</feature>
<organism evidence="2 3">
    <name type="scientific">Blyttiomyces helicus</name>
    <dbReference type="NCBI Taxonomy" id="388810"/>
    <lineage>
        <taxon>Eukaryota</taxon>
        <taxon>Fungi</taxon>
        <taxon>Fungi incertae sedis</taxon>
        <taxon>Chytridiomycota</taxon>
        <taxon>Chytridiomycota incertae sedis</taxon>
        <taxon>Chytridiomycetes</taxon>
        <taxon>Chytridiomycetes incertae sedis</taxon>
        <taxon>Blyttiomyces</taxon>
    </lineage>
</organism>
<accession>A0A4P9W6Z8</accession>
<feature type="compositionally biased region" description="Polar residues" evidence="1">
    <location>
        <begin position="83"/>
        <end position="93"/>
    </location>
</feature>
<reference evidence="3" key="1">
    <citation type="journal article" date="2018" name="Nat. Microbiol.">
        <title>Leveraging single-cell genomics to expand the fungal tree of life.</title>
        <authorList>
            <person name="Ahrendt S.R."/>
            <person name="Quandt C.A."/>
            <person name="Ciobanu D."/>
            <person name="Clum A."/>
            <person name="Salamov A."/>
            <person name="Andreopoulos B."/>
            <person name="Cheng J.F."/>
            <person name="Woyke T."/>
            <person name="Pelin A."/>
            <person name="Henrissat B."/>
            <person name="Reynolds N.K."/>
            <person name="Benny G.L."/>
            <person name="Smith M.E."/>
            <person name="James T.Y."/>
            <person name="Grigoriev I.V."/>
        </authorList>
    </citation>
    <scope>NUCLEOTIDE SEQUENCE [LARGE SCALE GENOMIC DNA]</scope>
</reference>
<evidence type="ECO:0000313" key="2">
    <source>
        <dbReference type="EMBL" id="RKO87163.1"/>
    </source>
</evidence>